<gene>
    <name evidence="4" type="ORF">M5X19_27190</name>
</gene>
<keyword evidence="1 2" id="KW-0238">DNA-binding</keyword>
<dbReference type="EMBL" id="JAMDMX010000104">
    <property type="protein sequence ID" value="MCY9696560.1"/>
    <property type="molecule type" value="Genomic_DNA"/>
</dbReference>
<dbReference type="RefSeq" id="WP_244280223.1">
    <property type="nucleotide sequence ID" value="NZ_JAMDMW010000101.1"/>
</dbReference>
<dbReference type="PROSITE" id="PS51900">
    <property type="entry name" value="CB"/>
    <property type="match status" value="1"/>
</dbReference>
<comment type="caution">
    <text evidence="4">The sequence shown here is derived from an EMBL/GenBank/DDBJ whole genome shotgun (WGS) entry which is preliminary data.</text>
</comment>
<dbReference type="Pfam" id="PF02899">
    <property type="entry name" value="Phage_int_SAM_1"/>
    <property type="match status" value="1"/>
</dbReference>
<evidence type="ECO:0000256" key="2">
    <source>
        <dbReference type="PROSITE-ProRule" id="PRU01248"/>
    </source>
</evidence>
<dbReference type="InterPro" id="IPR004107">
    <property type="entry name" value="Integrase_SAM-like_N"/>
</dbReference>
<dbReference type="Gene3D" id="1.10.150.130">
    <property type="match status" value="1"/>
</dbReference>
<evidence type="ECO:0000256" key="1">
    <source>
        <dbReference type="ARBA" id="ARBA00023125"/>
    </source>
</evidence>
<evidence type="ECO:0000259" key="3">
    <source>
        <dbReference type="PROSITE" id="PS51900"/>
    </source>
</evidence>
<protein>
    <submittedName>
        <fullName evidence="4">Site-specific integrase</fullName>
    </submittedName>
</protein>
<accession>A0ABT4GK33</accession>
<proteinExistence type="predicted"/>
<organism evidence="4 5">
    <name type="scientific">Paenibacillus alginolyticus</name>
    <dbReference type="NCBI Taxonomy" id="59839"/>
    <lineage>
        <taxon>Bacteria</taxon>
        <taxon>Bacillati</taxon>
        <taxon>Bacillota</taxon>
        <taxon>Bacilli</taxon>
        <taxon>Bacillales</taxon>
        <taxon>Paenibacillaceae</taxon>
        <taxon>Paenibacillus</taxon>
    </lineage>
</organism>
<dbReference type="InterPro" id="IPR044068">
    <property type="entry name" value="CB"/>
</dbReference>
<name>A0ABT4GK33_9BACL</name>
<evidence type="ECO:0000313" key="4">
    <source>
        <dbReference type="EMBL" id="MCY9696560.1"/>
    </source>
</evidence>
<dbReference type="Proteomes" id="UP001527099">
    <property type="component" value="Unassembled WGS sequence"/>
</dbReference>
<sequence>MLYCSSKNLSKKTLASYEQSLKLFLSYLQEHFKIIEATKVQTAHIRHYIKFVKERG</sequence>
<evidence type="ECO:0000313" key="5">
    <source>
        <dbReference type="Proteomes" id="UP001527099"/>
    </source>
</evidence>
<reference evidence="4 5" key="1">
    <citation type="submission" date="2022-05" db="EMBL/GenBank/DDBJ databases">
        <title>Genome Sequencing of Bee-Associated Microbes.</title>
        <authorList>
            <person name="Dunlap C."/>
        </authorList>
    </citation>
    <scope>NUCLEOTIDE SEQUENCE [LARGE SCALE GENOMIC DNA]</scope>
    <source>
        <strain evidence="4 5">NRRL B-14421</strain>
    </source>
</reference>
<keyword evidence="5" id="KW-1185">Reference proteome</keyword>
<feature type="domain" description="Core-binding (CB)" evidence="3">
    <location>
        <begin position="1"/>
        <end position="56"/>
    </location>
</feature>
<dbReference type="InterPro" id="IPR010998">
    <property type="entry name" value="Integrase_recombinase_N"/>
</dbReference>